<keyword evidence="5" id="KW-0808">Transferase</keyword>
<reference evidence="13" key="1">
    <citation type="submission" date="2020-03" db="EMBL/GenBank/DDBJ databases">
        <title>A high-quality chromosome-level genome assembly of a woody plant with both climbing and erect habits, Rhamnella rubrinervis.</title>
        <authorList>
            <person name="Lu Z."/>
            <person name="Yang Y."/>
            <person name="Zhu X."/>
            <person name="Sun Y."/>
        </authorList>
    </citation>
    <scope>NUCLEOTIDE SEQUENCE</scope>
    <source>
        <strain evidence="13">BYM</strain>
        <tissue evidence="13">Leaf</tissue>
    </source>
</reference>
<feature type="domain" description="O-acyltransferase WSD1 C-terminal" evidence="12">
    <location>
        <begin position="314"/>
        <end position="457"/>
    </location>
</feature>
<dbReference type="Pfam" id="PF06974">
    <property type="entry name" value="WS_DGAT_C"/>
    <property type="match status" value="1"/>
</dbReference>
<dbReference type="Pfam" id="PF03007">
    <property type="entry name" value="WS_DGAT_cat"/>
    <property type="match status" value="1"/>
</dbReference>
<keyword evidence="14" id="KW-1185">Reference proteome</keyword>
<accession>A0A8K0H1N9</accession>
<evidence type="ECO:0000256" key="7">
    <source>
        <dbReference type="ARBA" id="ARBA00023315"/>
    </source>
</evidence>
<evidence type="ECO:0000256" key="8">
    <source>
        <dbReference type="ARBA" id="ARBA00024360"/>
    </source>
</evidence>
<dbReference type="GO" id="GO:0005886">
    <property type="term" value="C:plasma membrane"/>
    <property type="evidence" value="ECO:0007669"/>
    <property type="project" value="UniProtKB-SubCell"/>
</dbReference>
<comment type="pathway">
    <text evidence="4">Lipid metabolism.</text>
</comment>
<dbReference type="InterPro" id="IPR045034">
    <property type="entry name" value="O-acyltransferase_WSD1-like"/>
</dbReference>
<comment type="subcellular location">
    <subcellularLocation>
        <location evidence="1">Cell membrane</location>
        <topology evidence="1">Single-pass membrane protein</topology>
    </subcellularLocation>
    <subcellularLocation>
        <location evidence="2">Endoplasmic reticulum membrane</location>
    </subcellularLocation>
</comment>
<dbReference type="InterPro" id="IPR004255">
    <property type="entry name" value="O-acyltransferase_WSD1_N"/>
</dbReference>
<comment type="caution">
    <text evidence="13">The sequence shown here is derived from an EMBL/GenBank/DDBJ whole genome shotgun (WGS) entry which is preliminary data.</text>
</comment>
<comment type="catalytic activity">
    <reaction evidence="9">
        <text>a long chain fatty alcohol + a fatty acyl-CoA = a long-chain alcohol wax ester + CoA</text>
        <dbReference type="Rhea" id="RHEA:38443"/>
        <dbReference type="ChEBI" id="CHEBI:17135"/>
        <dbReference type="ChEBI" id="CHEBI:57287"/>
        <dbReference type="ChEBI" id="CHEBI:77636"/>
        <dbReference type="ChEBI" id="CHEBI:235323"/>
        <dbReference type="EC" id="2.3.1.75"/>
    </reaction>
</comment>
<evidence type="ECO:0000256" key="10">
    <source>
        <dbReference type="ARBA" id="ARBA00048109"/>
    </source>
</evidence>
<dbReference type="GO" id="GO:0004144">
    <property type="term" value="F:diacylglycerol O-acyltransferase activity"/>
    <property type="evidence" value="ECO:0007669"/>
    <property type="project" value="UniProtKB-EC"/>
</dbReference>
<evidence type="ECO:0000256" key="9">
    <source>
        <dbReference type="ARBA" id="ARBA00047604"/>
    </source>
</evidence>
<dbReference type="GO" id="GO:0047196">
    <property type="term" value="F:long-chain-alcohol O-fatty-acyltransferase activity"/>
    <property type="evidence" value="ECO:0007669"/>
    <property type="project" value="UniProtKB-EC"/>
</dbReference>
<evidence type="ECO:0000259" key="11">
    <source>
        <dbReference type="Pfam" id="PF03007"/>
    </source>
</evidence>
<comment type="pathway">
    <text evidence="3">Glycerolipid metabolism; triacylglycerol biosynthesis.</text>
</comment>
<evidence type="ECO:0000256" key="6">
    <source>
        <dbReference type="ARBA" id="ARBA00022824"/>
    </source>
</evidence>
<evidence type="ECO:0000256" key="4">
    <source>
        <dbReference type="ARBA" id="ARBA00005189"/>
    </source>
</evidence>
<evidence type="ECO:0000256" key="5">
    <source>
        <dbReference type="ARBA" id="ARBA00022679"/>
    </source>
</evidence>
<dbReference type="OrthoDB" id="619536at2759"/>
<comment type="similarity">
    <text evidence="8">In the N-terminal section; belongs to the long-chain O-acyltransferase family.</text>
</comment>
<dbReference type="PANTHER" id="PTHR31650">
    <property type="entry name" value="O-ACYLTRANSFERASE (WSD1-LIKE) FAMILY PROTEIN"/>
    <property type="match status" value="1"/>
</dbReference>
<keyword evidence="6" id="KW-0256">Endoplasmic reticulum</keyword>
<gene>
    <name evidence="13" type="ORF">FNV43_RR13791</name>
</gene>
<evidence type="ECO:0000256" key="2">
    <source>
        <dbReference type="ARBA" id="ARBA00004586"/>
    </source>
</evidence>
<dbReference type="AlphaFoldDB" id="A0A8K0H1N9"/>
<dbReference type="GO" id="GO:0019432">
    <property type="term" value="P:triglyceride biosynthetic process"/>
    <property type="evidence" value="ECO:0007669"/>
    <property type="project" value="TreeGrafter"/>
</dbReference>
<dbReference type="GO" id="GO:0005789">
    <property type="term" value="C:endoplasmic reticulum membrane"/>
    <property type="evidence" value="ECO:0007669"/>
    <property type="project" value="UniProtKB-SubCell"/>
</dbReference>
<comment type="catalytic activity">
    <reaction evidence="10">
        <text>an acyl-CoA + a 1,2-diacyl-sn-glycerol = a triacyl-sn-glycerol + CoA</text>
        <dbReference type="Rhea" id="RHEA:10868"/>
        <dbReference type="ChEBI" id="CHEBI:17815"/>
        <dbReference type="ChEBI" id="CHEBI:57287"/>
        <dbReference type="ChEBI" id="CHEBI:58342"/>
        <dbReference type="ChEBI" id="CHEBI:64615"/>
        <dbReference type="EC" id="2.3.1.20"/>
    </reaction>
</comment>
<evidence type="ECO:0008006" key="15">
    <source>
        <dbReference type="Google" id="ProtNLM"/>
    </source>
</evidence>
<proteinExistence type="inferred from homology"/>
<organism evidence="13 14">
    <name type="scientific">Rhamnella rubrinervis</name>
    <dbReference type="NCBI Taxonomy" id="2594499"/>
    <lineage>
        <taxon>Eukaryota</taxon>
        <taxon>Viridiplantae</taxon>
        <taxon>Streptophyta</taxon>
        <taxon>Embryophyta</taxon>
        <taxon>Tracheophyta</taxon>
        <taxon>Spermatophyta</taxon>
        <taxon>Magnoliopsida</taxon>
        <taxon>eudicotyledons</taxon>
        <taxon>Gunneridae</taxon>
        <taxon>Pentapetalae</taxon>
        <taxon>rosids</taxon>
        <taxon>fabids</taxon>
        <taxon>Rosales</taxon>
        <taxon>Rhamnaceae</taxon>
        <taxon>rhamnoid group</taxon>
        <taxon>Rhamneae</taxon>
        <taxon>Rhamnella</taxon>
    </lineage>
</organism>
<keyword evidence="7" id="KW-0012">Acyltransferase</keyword>
<sequence>MEYEELGMAEPVSPIGQYCNSSVLSTSILGVLEVGIPIDDSQTMPLIRDLFLPIHPRFSSIMVSDANEKKLWKKVEVKLEDHVNFPTFPSGLSNEIYDRYFHDYLTKIAMERFPQNKPLWEIHIFKYPTSNAADCVIFKLHQALGDGYSLMGALLSCLQRADNPSLPLTFPSRKSSKFGSDNNRNMFCYVSRIFSTFLNSVKDFGWSIIKSNLLDDDRTPVRSGTDGVEFQPIAITAMMFSLDQLNLIKTKLGVTINDVISGIIFLGTRLYMQEISKESINSRCTALVVLNTRMVGGDYKSIKEMLNPKTKMPWGNRFSFLHVALPKLAEFSNPTDFVFHAHKIIKKKRRSLGVYLNGMLLDTLKKLRGPEAAARYVHKTLRNSSMTISNMIGPVEEMSLADHPISGLYFFGAGFPEDLGVTVISYMGKLRVVLRMAKDHIDPHKFRACVENAFESIYEAANKLPERKRQL</sequence>
<protein>
    <recommendedName>
        <fullName evidence="15">Diacylglycerol O-acyltransferase</fullName>
    </recommendedName>
</protein>
<evidence type="ECO:0000313" key="13">
    <source>
        <dbReference type="EMBL" id="KAF3444101.1"/>
    </source>
</evidence>
<evidence type="ECO:0000259" key="12">
    <source>
        <dbReference type="Pfam" id="PF06974"/>
    </source>
</evidence>
<dbReference type="InterPro" id="IPR009721">
    <property type="entry name" value="O-acyltransferase_WSD1_C"/>
</dbReference>
<dbReference type="EMBL" id="VOIH02000006">
    <property type="protein sequence ID" value="KAF3444101.1"/>
    <property type="molecule type" value="Genomic_DNA"/>
</dbReference>
<evidence type="ECO:0000256" key="3">
    <source>
        <dbReference type="ARBA" id="ARBA00004771"/>
    </source>
</evidence>
<evidence type="ECO:0000313" key="14">
    <source>
        <dbReference type="Proteomes" id="UP000796880"/>
    </source>
</evidence>
<name>A0A8K0H1N9_9ROSA</name>
<dbReference type="Proteomes" id="UP000796880">
    <property type="component" value="Unassembled WGS sequence"/>
</dbReference>
<evidence type="ECO:0000256" key="1">
    <source>
        <dbReference type="ARBA" id="ARBA00004162"/>
    </source>
</evidence>
<feature type="domain" description="O-acyltransferase WSD1-like N-terminal" evidence="11">
    <location>
        <begin position="72"/>
        <end position="260"/>
    </location>
</feature>
<dbReference type="PANTHER" id="PTHR31650:SF34">
    <property type="entry name" value="O-ACYLTRANSFERASE WSD1-LIKE ISOFORM X1"/>
    <property type="match status" value="1"/>
</dbReference>